<evidence type="ECO:0000313" key="2">
    <source>
        <dbReference type="Proteomes" id="UP001152523"/>
    </source>
</evidence>
<dbReference type="AlphaFoldDB" id="A0AAV0DQQ6"/>
<comment type="caution">
    <text evidence="1">The sequence shown here is derived from an EMBL/GenBank/DDBJ whole genome shotgun (WGS) entry which is preliminary data.</text>
</comment>
<gene>
    <name evidence="1" type="ORF">CEPIT_LOCUS16808</name>
</gene>
<dbReference type="Proteomes" id="UP001152523">
    <property type="component" value="Unassembled WGS sequence"/>
</dbReference>
<sequence length="141" mass="15875">MRLVDWGNDRRITIIIPEGWKGDGFRTFSSVLLEQQDRYTKLLKREMKKVVEDSGTLCSDLVDSFSQESKYISSLLFDRDLYGLGAILNSVMYSRDFASQDIIQEGITMAIEEKNEEIDVSAGNILGIDSGLPVGLNETNE</sequence>
<protein>
    <submittedName>
        <fullName evidence="1">Uncharacterized protein</fullName>
    </submittedName>
</protein>
<name>A0AAV0DQQ6_9ASTE</name>
<accession>A0AAV0DQQ6</accession>
<dbReference type="EMBL" id="CAMAPF010000127">
    <property type="protein sequence ID" value="CAH9104458.1"/>
    <property type="molecule type" value="Genomic_DNA"/>
</dbReference>
<proteinExistence type="predicted"/>
<reference evidence="1" key="1">
    <citation type="submission" date="2022-07" db="EMBL/GenBank/DDBJ databases">
        <authorList>
            <person name="Macas J."/>
            <person name="Novak P."/>
            <person name="Neumann P."/>
        </authorList>
    </citation>
    <scope>NUCLEOTIDE SEQUENCE</scope>
</reference>
<evidence type="ECO:0000313" key="1">
    <source>
        <dbReference type="EMBL" id="CAH9104458.1"/>
    </source>
</evidence>
<organism evidence="1 2">
    <name type="scientific">Cuscuta epithymum</name>
    <dbReference type="NCBI Taxonomy" id="186058"/>
    <lineage>
        <taxon>Eukaryota</taxon>
        <taxon>Viridiplantae</taxon>
        <taxon>Streptophyta</taxon>
        <taxon>Embryophyta</taxon>
        <taxon>Tracheophyta</taxon>
        <taxon>Spermatophyta</taxon>
        <taxon>Magnoliopsida</taxon>
        <taxon>eudicotyledons</taxon>
        <taxon>Gunneridae</taxon>
        <taxon>Pentapetalae</taxon>
        <taxon>asterids</taxon>
        <taxon>lamiids</taxon>
        <taxon>Solanales</taxon>
        <taxon>Convolvulaceae</taxon>
        <taxon>Cuscuteae</taxon>
        <taxon>Cuscuta</taxon>
        <taxon>Cuscuta subgen. Cuscuta</taxon>
    </lineage>
</organism>
<keyword evidence="2" id="KW-1185">Reference proteome</keyword>